<evidence type="ECO:0000313" key="2">
    <source>
        <dbReference type="Proteomes" id="UP000315348"/>
    </source>
</evidence>
<dbReference type="InterPro" id="IPR011047">
    <property type="entry name" value="Quinoprotein_ADH-like_sf"/>
</dbReference>
<organism evidence="1 2">
    <name type="scientific">Salmonella thompson</name>
    <dbReference type="NCBI Taxonomy" id="600"/>
    <lineage>
        <taxon>Bacteria</taxon>
        <taxon>Pseudomonadati</taxon>
        <taxon>Pseudomonadota</taxon>
        <taxon>Gammaproteobacteria</taxon>
        <taxon>Enterobacterales</taxon>
        <taxon>Enterobacteriaceae</taxon>
        <taxon>Salmonella</taxon>
    </lineage>
</organism>
<dbReference type="Proteomes" id="UP000315348">
    <property type="component" value="Chromosome"/>
</dbReference>
<gene>
    <name evidence="1" type="ORF">FKO09_07225</name>
</gene>
<accession>A0A6D1JBV9</accession>
<dbReference type="RefSeq" id="WP_141151318.1">
    <property type="nucleotide sequence ID" value="NZ_CP041171.1"/>
</dbReference>
<evidence type="ECO:0000313" key="1">
    <source>
        <dbReference type="EMBL" id="QDG11466.1"/>
    </source>
</evidence>
<reference evidence="1 2" key="1">
    <citation type="submission" date="2019-06" db="EMBL/GenBank/DDBJ databases">
        <title>Dissemination of IncN Plasmid Carrying mphA, oqxAB and blaCTX-M-14/blaCTX-M-65 in Extensively Drug-Resistant Salmonella enterica serovar Indiana ST17 Isolated from Humans and Retail Foods in Shanghai, China.</title>
        <authorList>
            <person name="Zhang Z."/>
        </authorList>
    </citation>
    <scope>NUCLEOTIDE SEQUENCE [LARGE SCALE GENOMIC DNA]</scope>
    <source>
        <strain evidence="1 2">SH11G0791</strain>
    </source>
</reference>
<dbReference type="SUPFAM" id="SSF50998">
    <property type="entry name" value="Quinoprotein alcohol dehydrogenase-like"/>
    <property type="match status" value="1"/>
</dbReference>
<sequence>MKLEKGAELSDGRVIYWLGNLCINCVPSQDKRWHVGHFDRAEYESRWENTVALLKDEKFQFMVKVGPGLSVRARCVSVNGTFVFSVHRDPYATMEAIIVLDAQQKEVFKLTTTTHLTACSISEFAEYLALSFYGSPKSKEQFDNKLEVFNLKTGEVVSSINKDEELRHAEISVTEPDGNVVAFYKGKCFKVC</sequence>
<proteinExistence type="predicted"/>
<dbReference type="EMBL" id="CP041171">
    <property type="protein sequence ID" value="QDG11466.1"/>
    <property type="molecule type" value="Genomic_DNA"/>
</dbReference>
<name>A0A6D1JBV9_SALTH</name>
<protein>
    <submittedName>
        <fullName evidence="1">Uncharacterized protein</fullName>
    </submittedName>
</protein>
<dbReference type="AlphaFoldDB" id="A0A6D1JBV9"/>